<evidence type="ECO:0000313" key="14">
    <source>
        <dbReference type="Proteomes" id="UP000568664"/>
    </source>
</evidence>
<feature type="chain" id="PRO_5030577406" evidence="10">
    <location>
        <begin position="27"/>
        <end position="970"/>
    </location>
</feature>
<evidence type="ECO:0000256" key="9">
    <source>
        <dbReference type="RuleBase" id="RU003357"/>
    </source>
</evidence>
<evidence type="ECO:0000256" key="1">
    <source>
        <dbReference type="ARBA" id="ARBA00004571"/>
    </source>
</evidence>
<dbReference type="PANTHER" id="PTHR40980:SF3">
    <property type="entry name" value="TONB-DEPENDENT RECEPTOR-LIKE BETA-BARREL DOMAIN-CONTAINING PROTEIN"/>
    <property type="match status" value="1"/>
</dbReference>
<organism evidence="13 14">
    <name type="scientific">Thalassotalea algicola</name>
    <dbReference type="NCBI Taxonomy" id="2716224"/>
    <lineage>
        <taxon>Bacteria</taxon>
        <taxon>Pseudomonadati</taxon>
        <taxon>Pseudomonadota</taxon>
        <taxon>Gammaproteobacteria</taxon>
        <taxon>Alteromonadales</taxon>
        <taxon>Colwelliaceae</taxon>
        <taxon>Thalassotalea</taxon>
    </lineage>
</organism>
<keyword evidence="3 8" id="KW-1134">Transmembrane beta strand</keyword>
<dbReference type="EMBL" id="JABBXH010000004">
    <property type="protein sequence ID" value="NMP32604.1"/>
    <property type="molecule type" value="Genomic_DNA"/>
</dbReference>
<protein>
    <submittedName>
        <fullName evidence="13">TonB-dependent receptor</fullName>
    </submittedName>
</protein>
<evidence type="ECO:0000259" key="11">
    <source>
        <dbReference type="Pfam" id="PF00593"/>
    </source>
</evidence>
<dbReference type="InterPro" id="IPR012910">
    <property type="entry name" value="Plug_dom"/>
</dbReference>
<dbReference type="RefSeq" id="WP_169075926.1">
    <property type="nucleotide sequence ID" value="NZ_JABBXH010000004.1"/>
</dbReference>
<dbReference type="InterPro" id="IPR036942">
    <property type="entry name" value="Beta-barrel_TonB_sf"/>
</dbReference>
<keyword evidence="7 8" id="KW-0998">Cell outer membrane</keyword>
<accession>A0A7Y0LDL4</accession>
<proteinExistence type="inferred from homology"/>
<dbReference type="GO" id="GO:0009279">
    <property type="term" value="C:cell outer membrane"/>
    <property type="evidence" value="ECO:0007669"/>
    <property type="project" value="UniProtKB-SubCell"/>
</dbReference>
<sequence>MKNNLSKITLAILSATTLNLAFVAQAQEAEAAVDDENIEIIEVKGIRASLATALAEKQSASNLVEVINAIDIGKLPDQNLAEVLENVTGVQITRTAGIGTGVQIRGSNANRVEINGVSTVGAGSGRNGISFEDVNASIIAGVEVTKAPDAKTIEGSVGGTVNLRTIRPLQLSETLASIRVQGEDSSLSTEDIKPRFSGAFGDNWDTEYGKVGFVMSGSYTEQEAVSFRPRADRDNIADAGHQGIQFLVQEQENDDYETLNLATTFEWAPTENMKFHADIIINDQERSRDQYRLQASGVSALKNYDTSIPSQTEQVDYGFGLPIYNAALVGVLHPDIINGDDDDPNLRFTTETGSRVTDTSVFVLGGEWQGDKLFVSAEFSSSQSDSSSPTLNTTVNFINPNCPLDASSNDNCVPYKYDLSGGSLAFGIDFDGPYAPTPDQLLDPNNVVLDQVDYGRDTNENSEEAVRVDFSYFLDDVPVITSVDWGLRYSESSHEFRDVSGKIGGFSRMSDSASGADFADLLVKGPSNYGDGDDRSLFIRNFLLVDPDKSFTDALGVWETLKAATIAKNPDASIREIAENDQGYRKVEEETTAIYAQANFEYGDFIRGNIGVRYIETDITSTGFQDGIKGSTGGSYDFLLPRLNLVIDAADDVLVRVGYGTDIRRPDFDQLGVGYSLDTSENAAVSLGNPGLEPEEVDSFDLSVEWYFAPSAIASVGYFKKERTNIFGTDFEGAQLYASDTTTGGLARDQVGPVCEDGGFWNPIAEANQLGDPSITGMCVDQTMPGNDPDTTEVDGFEFAFQYSLADFEDELGWASGFGVIANYTMQDFSGGSVEDCTSGRGETVLGELCIDRGLLDFSENAYNFTLYYEKYGLSARMRYTWREAFRTQDYAGGANSSGSSTLSFPVVTDDRGQLNASISYDINDKFNIGIEAVNLTEESIDQYCVAEDALLCFVGLPDRRITFGASYRF</sequence>
<keyword evidence="14" id="KW-1185">Reference proteome</keyword>
<comment type="subcellular location">
    <subcellularLocation>
        <location evidence="1 8">Cell outer membrane</location>
        <topology evidence="1 8">Multi-pass membrane protein</topology>
    </subcellularLocation>
</comment>
<feature type="domain" description="TonB-dependent receptor plug" evidence="12">
    <location>
        <begin position="57"/>
        <end position="159"/>
    </location>
</feature>
<dbReference type="NCBIfam" id="TIGR01782">
    <property type="entry name" value="TonB-Xanth-Caul"/>
    <property type="match status" value="1"/>
</dbReference>
<dbReference type="InterPro" id="IPR037066">
    <property type="entry name" value="Plug_dom_sf"/>
</dbReference>
<keyword evidence="13" id="KW-0675">Receptor</keyword>
<dbReference type="Gene3D" id="2.40.170.20">
    <property type="entry name" value="TonB-dependent receptor, beta-barrel domain"/>
    <property type="match status" value="1"/>
</dbReference>
<dbReference type="InterPro" id="IPR000531">
    <property type="entry name" value="Beta-barrel_TonB"/>
</dbReference>
<evidence type="ECO:0000313" key="13">
    <source>
        <dbReference type="EMBL" id="NMP32604.1"/>
    </source>
</evidence>
<evidence type="ECO:0000256" key="5">
    <source>
        <dbReference type="ARBA" id="ARBA00023077"/>
    </source>
</evidence>
<dbReference type="Gene3D" id="2.170.130.10">
    <property type="entry name" value="TonB-dependent receptor, plug domain"/>
    <property type="match status" value="1"/>
</dbReference>
<keyword evidence="10" id="KW-0732">Signal</keyword>
<dbReference type="InterPro" id="IPR039426">
    <property type="entry name" value="TonB-dep_rcpt-like"/>
</dbReference>
<evidence type="ECO:0000256" key="2">
    <source>
        <dbReference type="ARBA" id="ARBA00022448"/>
    </source>
</evidence>
<keyword evidence="5 9" id="KW-0798">TonB box</keyword>
<comment type="caution">
    <text evidence="13">The sequence shown here is derived from an EMBL/GenBank/DDBJ whole genome shotgun (WGS) entry which is preliminary data.</text>
</comment>
<evidence type="ECO:0000256" key="8">
    <source>
        <dbReference type="PROSITE-ProRule" id="PRU01360"/>
    </source>
</evidence>
<evidence type="ECO:0000256" key="10">
    <source>
        <dbReference type="SAM" id="SignalP"/>
    </source>
</evidence>
<dbReference type="SUPFAM" id="SSF56935">
    <property type="entry name" value="Porins"/>
    <property type="match status" value="1"/>
</dbReference>
<dbReference type="AlphaFoldDB" id="A0A7Y0LDL4"/>
<keyword evidence="2 8" id="KW-0813">Transport</keyword>
<evidence type="ECO:0000256" key="7">
    <source>
        <dbReference type="ARBA" id="ARBA00023237"/>
    </source>
</evidence>
<comment type="similarity">
    <text evidence="8 9">Belongs to the TonB-dependent receptor family.</text>
</comment>
<evidence type="ECO:0000259" key="12">
    <source>
        <dbReference type="Pfam" id="PF07715"/>
    </source>
</evidence>
<name>A0A7Y0LDL4_9GAMM</name>
<keyword evidence="4 8" id="KW-0812">Transmembrane</keyword>
<dbReference type="PROSITE" id="PS52016">
    <property type="entry name" value="TONB_DEPENDENT_REC_3"/>
    <property type="match status" value="1"/>
</dbReference>
<keyword evidence="6 8" id="KW-0472">Membrane</keyword>
<reference evidence="13 14" key="1">
    <citation type="submission" date="2020-04" db="EMBL/GenBank/DDBJ databases">
        <title>Thalassotalea sp. M1531, isolated from the surface of marine red alga.</title>
        <authorList>
            <person name="Pang L."/>
            <person name="Lu D.-C."/>
        </authorList>
    </citation>
    <scope>NUCLEOTIDE SEQUENCE [LARGE SCALE GENOMIC DNA]</scope>
    <source>
        <strain evidence="13 14">M1531</strain>
    </source>
</reference>
<gene>
    <name evidence="13" type="ORF">HII17_13640</name>
</gene>
<dbReference type="Proteomes" id="UP000568664">
    <property type="component" value="Unassembled WGS sequence"/>
</dbReference>
<evidence type="ECO:0000256" key="6">
    <source>
        <dbReference type="ARBA" id="ARBA00023136"/>
    </source>
</evidence>
<feature type="signal peptide" evidence="10">
    <location>
        <begin position="1"/>
        <end position="26"/>
    </location>
</feature>
<dbReference type="Pfam" id="PF07715">
    <property type="entry name" value="Plug"/>
    <property type="match status" value="1"/>
</dbReference>
<dbReference type="Pfam" id="PF00593">
    <property type="entry name" value="TonB_dep_Rec_b-barrel"/>
    <property type="match status" value="1"/>
</dbReference>
<dbReference type="PANTHER" id="PTHR40980">
    <property type="entry name" value="PLUG DOMAIN-CONTAINING PROTEIN"/>
    <property type="match status" value="1"/>
</dbReference>
<evidence type="ECO:0000256" key="3">
    <source>
        <dbReference type="ARBA" id="ARBA00022452"/>
    </source>
</evidence>
<evidence type="ECO:0000256" key="4">
    <source>
        <dbReference type="ARBA" id="ARBA00022692"/>
    </source>
</evidence>
<feature type="domain" description="TonB-dependent receptor-like beta-barrel" evidence="11">
    <location>
        <begin position="415"/>
        <end position="936"/>
    </location>
</feature>
<dbReference type="InterPro" id="IPR010104">
    <property type="entry name" value="TonB_rcpt_bac"/>
</dbReference>